<dbReference type="EMBL" id="CAJNOO010001348">
    <property type="protein sequence ID" value="CAF1138946.1"/>
    <property type="molecule type" value="Genomic_DNA"/>
</dbReference>
<evidence type="ECO:0000313" key="8">
    <source>
        <dbReference type="EMBL" id="CAF1359854.1"/>
    </source>
</evidence>
<dbReference type="Proteomes" id="UP000663889">
    <property type="component" value="Unassembled WGS sequence"/>
</dbReference>
<dbReference type="EMBL" id="CAJNOH010007071">
    <property type="protein sequence ID" value="CAF1448745.1"/>
    <property type="molecule type" value="Genomic_DNA"/>
</dbReference>
<name>A0A819CA92_9BILA</name>
<evidence type="ECO:0000259" key="5">
    <source>
        <dbReference type="PROSITE" id="PS50908"/>
    </source>
</evidence>
<dbReference type="GO" id="GO:0016567">
    <property type="term" value="P:protein ubiquitination"/>
    <property type="evidence" value="ECO:0007669"/>
    <property type="project" value="TreeGrafter"/>
</dbReference>
<dbReference type="Pfam" id="PF05773">
    <property type="entry name" value="RWD"/>
    <property type="match status" value="1"/>
</dbReference>
<dbReference type="EMBL" id="CAJOBE010002332">
    <property type="protein sequence ID" value="CAF3815079.1"/>
    <property type="molecule type" value="Genomic_DNA"/>
</dbReference>
<dbReference type="Proteomes" id="UP000663870">
    <property type="component" value="Unassembled WGS sequence"/>
</dbReference>
<dbReference type="EMBL" id="CAJNOT010003034">
    <property type="protein sequence ID" value="CAF1359854.1"/>
    <property type="molecule type" value="Genomic_DNA"/>
</dbReference>
<organism evidence="12 15">
    <name type="scientific">Rotaria sordida</name>
    <dbReference type="NCBI Taxonomy" id="392033"/>
    <lineage>
        <taxon>Eukaryota</taxon>
        <taxon>Metazoa</taxon>
        <taxon>Spiralia</taxon>
        <taxon>Gnathifera</taxon>
        <taxon>Rotifera</taxon>
        <taxon>Eurotatoria</taxon>
        <taxon>Bdelloidea</taxon>
        <taxon>Philodinida</taxon>
        <taxon>Philodinidae</taxon>
        <taxon>Rotaria</taxon>
    </lineage>
</organism>
<dbReference type="PROSITE" id="PS50908">
    <property type="entry name" value="RWD"/>
    <property type="match status" value="1"/>
</dbReference>
<dbReference type="InterPro" id="IPR016135">
    <property type="entry name" value="UBQ-conjugating_enzyme/RWD"/>
</dbReference>
<evidence type="ECO:0000313" key="11">
    <source>
        <dbReference type="EMBL" id="CAF3616095.1"/>
    </source>
</evidence>
<feature type="domain" description="RING-type" evidence="4">
    <location>
        <begin position="120"/>
        <end position="168"/>
    </location>
</feature>
<evidence type="ECO:0000313" key="14">
    <source>
        <dbReference type="Proteomes" id="UP000663870"/>
    </source>
</evidence>
<evidence type="ECO:0000313" key="10">
    <source>
        <dbReference type="EMBL" id="CAF1638229.1"/>
    </source>
</evidence>
<dbReference type="EMBL" id="CAJNOL010008695">
    <property type="protein sequence ID" value="CAF1638229.1"/>
    <property type="molecule type" value="Genomic_DNA"/>
</dbReference>
<dbReference type="InterPro" id="IPR001841">
    <property type="entry name" value="Znf_RING"/>
</dbReference>
<reference evidence="12" key="1">
    <citation type="submission" date="2021-02" db="EMBL/GenBank/DDBJ databases">
        <authorList>
            <person name="Nowell W R."/>
        </authorList>
    </citation>
    <scope>NUCLEOTIDE SEQUENCE</scope>
</reference>
<dbReference type="Gene3D" id="3.10.110.10">
    <property type="entry name" value="Ubiquitin Conjugating Enzyme"/>
    <property type="match status" value="1"/>
</dbReference>
<evidence type="ECO:0000313" key="9">
    <source>
        <dbReference type="EMBL" id="CAF1448745.1"/>
    </source>
</evidence>
<dbReference type="EMBL" id="CAJOBD010003390">
    <property type="protein sequence ID" value="CAF3945167.1"/>
    <property type="molecule type" value="Genomic_DNA"/>
</dbReference>
<evidence type="ECO:0000313" key="7">
    <source>
        <dbReference type="EMBL" id="CAF1273014.1"/>
    </source>
</evidence>
<dbReference type="EMBL" id="CAJNOU010001949">
    <property type="protein sequence ID" value="CAF1273014.1"/>
    <property type="molecule type" value="Genomic_DNA"/>
</dbReference>
<dbReference type="SUPFAM" id="SSF57850">
    <property type="entry name" value="RING/U-box"/>
    <property type="match status" value="1"/>
</dbReference>
<gene>
    <name evidence="12" type="ORF">FNK824_LOCUS15807</name>
    <name evidence="13" type="ORF">JBS370_LOCUS23222</name>
    <name evidence="10" type="ORF">JXQ802_LOCUS52805</name>
    <name evidence="11" type="ORF">OTI717_LOCUS7556</name>
    <name evidence="9" type="ORF">PYM288_LOCUS36456</name>
    <name evidence="6" type="ORF">RFH988_LOCUS21276</name>
    <name evidence="7" type="ORF">SEV965_LOCUS24852</name>
    <name evidence="8" type="ORF">ZHD862_LOCUS31015</name>
</gene>
<dbReference type="GO" id="GO:0061630">
    <property type="term" value="F:ubiquitin protein ligase activity"/>
    <property type="evidence" value="ECO:0007669"/>
    <property type="project" value="InterPro"/>
</dbReference>
<dbReference type="SUPFAM" id="SSF54495">
    <property type="entry name" value="UBC-like"/>
    <property type="match status" value="1"/>
</dbReference>
<dbReference type="InterPro" id="IPR013083">
    <property type="entry name" value="Znf_RING/FYVE/PHD"/>
</dbReference>
<dbReference type="PROSITE" id="PS50089">
    <property type="entry name" value="ZF_RING_2"/>
    <property type="match status" value="1"/>
</dbReference>
<comment type="caution">
    <text evidence="12">The sequence shown here is derived from an EMBL/GenBank/DDBJ whole genome shotgun (WGS) entry which is preliminary data.</text>
</comment>
<proteinExistence type="predicted"/>
<keyword evidence="1 3" id="KW-0863">Zinc-finger</keyword>
<dbReference type="EMBL" id="CAJOAX010000572">
    <property type="protein sequence ID" value="CAF3616095.1"/>
    <property type="molecule type" value="Genomic_DNA"/>
</dbReference>
<evidence type="ECO:0008006" key="16">
    <source>
        <dbReference type="Google" id="ProtNLM"/>
    </source>
</evidence>
<dbReference type="GO" id="GO:0005634">
    <property type="term" value="C:nucleus"/>
    <property type="evidence" value="ECO:0007669"/>
    <property type="project" value="TreeGrafter"/>
</dbReference>
<evidence type="ECO:0000259" key="4">
    <source>
        <dbReference type="PROSITE" id="PS50089"/>
    </source>
</evidence>
<evidence type="ECO:0000313" key="6">
    <source>
        <dbReference type="EMBL" id="CAF1138946.1"/>
    </source>
</evidence>
<evidence type="ECO:0000313" key="13">
    <source>
        <dbReference type="EMBL" id="CAF3945167.1"/>
    </source>
</evidence>
<evidence type="ECO:0000313" key="15">
    <source>
        <dbReference type="Proteomes" id="UP000663874"/>
    </source>
</evidence>
<evidence type="ECO:0000256" key="3">
    <source>
        <dbReference type="PROSITE-ProRule" id="PRU00175"/>
    </source>
</evidence>
<dbReference type="InterPro" id="IPR039133">
    <property type="entry name" value="RNF25"/>
</dbReference>
<dbReference type="Pfam" id="PF13639">
    <property type="entry name" value="zf-RING_2"/>
    <property type="match status" value="1"/>
</dbReference>
<dbReference type="PANTHER" id="PTHR13198:SF4">
    <property type="entry name" value="E3 UBIQUITIN-PROTEIN LIGASE RNF25"/>
    <property type="match status" value="1"/>
</dbReference>
<dbReference type="Proteomes" id="UP000663836">
    <property type="component" value="Unassembled WGS sequence"/>
</dbReference>
<dbReference type="Proteomes" id="UP000663854">
    <property type="component" value="Unassembled WGS sequence"/>
</dbReference>
<dbReference type="OrthoDB" id="432311at2759"/>
<sequence>MDEELTVLKSIYLDDLIINNDQETSISITIYSNGDENDFDPDKRLLFITLIAELPSTYPDIDSPKITLCRSRGLTDQQLDELNSLISSCLELNSGSCVLYECIELIRSKLSLYELPHEACAICLTLINNRNDIIKTNCHHFYHKNCLASYVQIKKNELEEKYQEAIKCKFAMEKDFRNDIEDPVCRQILSSTVIEQLPSSTIETINNKEENRELIKKLSPNIRQWQERTHALFQQQKEKGGIINLDKTQEIIFS</sequence>
<dbReference type="Gene3D" id="3.30.40.10">
    <property type="entry name" value="Zinc/RING finger domain, C3HC4 (zinc finger)"/>
    <property type="match status" value="1"/>
</dbReference>
<dbReference type="Proteomes" id="UP000663823">
    <property type="component" value="Unassembled WGS sequence"/>
</dbReference>
<evidence type="ECO:0000256" key="1">
    <source>
        <dbReference type="ARBA" id="ARBA00022771"/>
    </source>
</evidence>
<dbReference type="AlphaFoldDB" id="A0A819CA92"/>
<keyword evidence="14" id="KW-1185">Reference proteome</keyword>
<dbReference type="Proteomes" id="UP000663864">
    <property type="component" value="Unassembled WGS sequence"/>
</dbReference>
<accession>A0A819CA92</accession>
<dbReference type="PANTHER" id="PTHR13198">
    <property type="entry name" value="RING FINGER PROTEIN 25"/>
    <property type="match status" value="1"/>
</dbReference>
<keyword evidence="2" id="KW-0862">Zinc</keyword>
<dbReference type="SMART" id="SM00591">
    <property type="entry name" value="RWD"/>
    <property type="match status" value="1"/>
</dbReference>
<evidence type="ECO:0000256" key="2">
    <source>
        <dbReference type="ARBA" id="ARBA00022833"/>
    </source>
</evidence>
<evidence type="ECO:0000313" key="12">
    <source>
        <dbReference type="EMBL" id="CAF3815079.1"/>
    </source>
</evidence>
<dbReference type="GO" id="GO:0008270">
    <property type="term" value="F:zinc ion binding"/>
    <property type="evidence" value="ECO:0007669"/>
    <property type="project" value="UniProtKB-KW"/>
</dbReference>
<dbReference type="Proteomes" id="UP000663874">
    <property type="component" value="Unassembled WGS sequence"/>
</dbReference>
<dbReference type="Proteomes" id="UP000663882">
    <property type="component" value="Unassembled WGS sequence"/>
</dbReference>
<protein>
    <recommendedName>
        <fullName evidence="16">RWD domain-containing protein</fullName>
    </recommendedName>
</protein>
<keyword evidence="1 3" id="KW-0479">Metal-binding</keyword>
<feature type="domain" description="RWD" evidence="5">
    <location>
        <begin position="3"/>
        <end position="113"/>
    </location>
</feature>
<dbReference type="InterPro" id="IPR006575">
    <property type="entry name" value="RWD_dom"/>
</dbReference>